<evidence type="ECO:0000313" key="2">
    <source>
        <dbReference type="EMBL" id="KAF9660800.1"/>
    </source>
</evidence>
<dbReference type="EMBL" id="JADGMS010000019">
    <property type="protein sequence ID" value="KAF9661128.1"/>
    <property type="molecule type" value="Genomic_DNA"/>
</dbReference>
<comment type="caution">
    <text evidence="3">The sequence shown here is derived from an EMBL/GenBank/DDBJ whole genome shotgun (WGS) entry which is preliminary data.</text>
</comment>
<keyword evidence="4" id="KW-1185">Reference proteome</keyword>
<dbReference type="Proteomes" id="UP000657918">
    <property type="component" value="Unassembled WGS sequence"/>
</dbReference>
<evidence type="ECO:0000313" key="4">
    <source>
        <dbReference type="Proteomes" id="UP000657918"/>
    </source>
</evidence>
<accession>A0A835J1T0</accession>
<organism evidence="3 4">
    <name type="scientific">Salix dunnii</name>
    <dbReference type="NCBI Taxonomy" id="1413687"/>
    <lineage>
        <taxon>Eukaryota</taxon>
        <taxon>Viridiplantae</taxon>
        <taxon>Streptophyta</taxon>
        <taxon>Embryophyta</taxon>
        <taxon>Tracheophyta</taxon>
        <taxon>Spermatophyta</taxon>
        <taxon>Magnoliopsida</taxon>
        <taxon>eudicotyledons</taxon>
        <taxon>Gunneridae</taxon>
        <taxon>Pentapetalae</taxon>
        <taxon>rosids</taxon>
        <taxon>fabids</taxon>
        <taxon>Malpighiales</taxon>
        <taxon>Salicaceae</taxon>
        <taxon>Saliceae</taxon>
        <taxon>Salix</taxon>
    </lineage>
</organism>
<dbReference type="EMBL" id="JADGMS010000019">
    <property type="protein sequence ID" value="KAF9660800.1"/>
    <property type="molecule type" value="Genomic_DNA"/>
</dbReference>
<feature type="compositionally biased region" description="Basic and acidic residues" evidence="1">
    <location>
        <begin position="13"/>
        <end position="24"/>
    </location>
</feature>
<evidence type="ECO:0000313" key="3">
    <source>
        <dbReference type="EMBL" id="KAF9661128.1"/>
    </source>
</evidence>
<feature type="region of interest" description="Disordered" evidence="1">
    <location>
        <begin position="1"/>
        <end position="24"/>
    </location>
</feature>
<dbReference type="OrthoDB" id="2143914at2759"/>
<gene>
    <name evidence="2" type="ORF">SADUNF_Sadunf19G0001300</name>
    <name evidence="3" type="ORF">SADUNF_Sadunf19G0035500</name>
</gene>
<evidence type="ECO:0000256" key="1">
    <source>
        <dbReference type="SAM" id="MobiDB-lite"/>
    </source>
</evidence>
<reference evidence="3 4" key="1">
    <citation type="submission" date="2020-10" db="EMBL/GenBank/DDBJ databases">
        <title>Plant Genome Project.</title>
        <authorList>
            <person name="Zhang R.-G."/>
        </authorList>
    </citation>
    <scope>NUCLEOTIDE SEQUENCE [LARGE SCALE GENOMIC DNA]</scope>
    <source>
        <strain evidence="3">FAFU-HL-1</strain>
        <tissue evidence="3">Leaf</tissue>
    </source>
</reference>
<sequence length="112" mass="12776">MKQSSMPKTLIFDQDRGNPVENRRKTPRFAIVNNTSSSKLENFEAHQSKCQSPSDNAPIFQEASSQEIFSSMATVEAMNGFDGKNDMDEFWYELLVTAGNSREVLESWWQFG</sequence>
<proteinExistence type="predicted"/>
<protein>
    <submittedName>
        <fullName evidence="3">Uncharacterized protein</fullName>
    </submittedName>
</protein>
<dbReference type="AlphaFoldDB" id="A0A835J1T0"/>
<name>A0A835J1T0_9ROSI</name>